<feature type="non-terminal residue" evidence="3">
    <location>
        <position position="414"/>
    </location>
</feature>
<dbReference type="EMBL" id="CATQJA010002664">
    <property type="protein sequence ID" value="CAJ0582377.1"/>
    <property type="molecule type" value="Genomic_DNA"/>
</dbReference>
<dbReference type="Proteomes" id="UP001177023">
    <property type="component" value="Unassembled WGS sequence"/>
</dbReference>
<reference evidence="3" key="1">
    <citation type="submission" date="2023-06" db="EMBL/GenBank/DDBJ databases">
        <authorList>
            <person name="Delattre M."/>
        </authorList>
    </citation>
    <scope>NUCLEOTIDE SEQUENCE</scope>
    <source>
        <strain evidence="3">AF72</strain>
    </source>
</reference>
<accession>A0AA36GBC7</accession>
<dbReference type="GO" id="GO:0034472">
    <property type="term" value="P:snRNA 3'-end processing"/>
    <property type="evidence" value="ECO:0007669"/>
    <property type="project" value="TreeGrafter"/>
</dbReference>
<name>A0AA36GBC7_9BILA</name>
<dbReference type="InterPro" id="IPR029445">
    <property type="entry name" value="INTS5_N"/>
</dbReference>
<feature type="region of interest" description="Disordered" evidence="1">
    <location>
        <begin position="1"/>
        <end position="40"/>
    </location>
</feature>
<dbReference type="PANTHER" id="PTHR31697:SF2">
    <property type="entry name" value="INTEGRATOR COMPLEX SUBUNIT 5"/>
    <property type="match status" value="1"/>
</dbReference>
<evidence type="ECO:0000313" key="4">
    <source>
        <dbReference type="Proteomes" id="UP001177023"/>
    </source>
</evidence>
<gene>
    <name evidence="3" type="ORF">MSPICULIGERA_LOCUS20513</name>
</gene>
<comment type="caution">
    <text evidence="3">The sequence shown here is derived from an EMBL/GenBank/DDBJ whole genome shotgun (WGS) entry which is preliminary data.</text>
</comment>
<dbReference type="AlphaFoldDB" id="A0AA36GBC7"/>
<feature type="compositionally biased region" description="Polar residues" evidence="1">
    <location>
        <begin position="16"/>
        <end position="28"/>
    </location>
</feature>
<dbReference type="PANTHER" id="PTHR31697">
    <property type="entry name" value="INTEGRATOR COMPLEX SUBUNIT 5"/>
    <property type="match status" value="1"/>
</dbReference>
<feature type="domain" description="Integrator complex subunit 5 N-terminal" evidence="2">
    <location>
        <begin position="101"/>
        <end position="295"/>
    </location>
</feature>
<evidence type="ECO:0000259" key="2">
    <source>
        <dbReference type="Pfam" id="PF14837"/>
    </source>
</evidence>
<protein>
    <recommendedName>
        <fullName evidence="2">Integrator complex subunit 5 N-terminal domain-containing protein</fullName>
    </recommendedName>
</protein>
<evidence type="ECO:0000256" key="1">
    <source>
        <dbReference type="SAM" id="MobiDB-lite"/>
    </source>
</evidence>
<organism evidence="3 4">
    <name type="scientific">Mesorhabditis spiculigera</name>
    <dbReference type="NCBI Taxonomy" id="96644"/>
    <lineage>
        <taxon>Eukaryota</taxon>
        <taxon>Metazoa</taxon>
        <taxon>Ecdysozoa</taxon>
        <taxon>Nematoda</taxon>
        <taxon>Chromadorea</taxon>
        <taxon>Rhabditida</taxon>
        <taxon>Rhabditina</taxon>
        <taxon>Rhabditomorpha</taxon>
        <taxon>Rhabditoidea</taxon>
        <taxon>Rhabditidae</taxon>
        <taxon>Mesorhabditinae</taxon>
        <taxon>Mesorhabditis</taxon>
    </lineage>
</organism>
<evidence type="ECO:0000313" key="3">
    <source>
        <dbReference type="EMBL" id="CAJ0582377.1"/>
    </source>
</evidence>
<keyword evidence="4" id="KW-1185">Reference proteome</keyword>
<sequence length="414" mass="47309">MEEGPASPDAEGPASPTEQCPASPSANRVETIEDVDMRPSSQIEVAAPRFSWPTANITRADPQEIIEQEKKTGYLARGLADNMALRDRFMEMVKGDVQALYRNRAVYANTSVKELTETPISVFQKIPMMRSSVIDYFGRLVHESAHSSFSRMEKAAYKSNNSLRNAIEEIFVTLQPSLLTINSCELYIEMLQSLCRVASELIGMNKDRPCFSHNKNPEDQYHTLRRAESVATFLKFVDFVIVQLANMDKAEEIIVSILRLEGPSIKLEWLWTHIVHNFTGTIVANIFSAGLHRFKNFFLKTYSANYLKGMRQRDFQVWHHAYVNLFNFISHKHKFRLREVVRIAYQDGLQSKLGENGFYEDFSLPFIFKLASSSPTVLHFILDSLKDLVTPVNVLKATQQLNTIPTTYILPEQR</sequence>
<dbReference type="InterPro" id="IPR040316">
    <property type="entry name" value="INTS5"/>
</dbReference>
<dbReference type="GO" id="GO:0032039">
    <property type="term" value="C:integrator complex"/>
    <property type="evidence" value="ECO:0007669"/>
    <property type="project" value="InterPro"/>
</dbReference>
<proteinExistence type="predicted"/>
<dbReference type="Pfam" id="PF14837">
    <property type="entry name" value="INTS5_N"/>
    <property type="match status" value="1"/>
</dbReference>